<dbReference type="AlphaFoldDB" id="A0A9D3WMN3"/>
<proteinExistence type="predicted"/>
<keyword evidence="3" id="KW-1185">Reference proteome</keyword>
<name>A0A9D3WMN3_9ROSI</name>
<evidence type="ECO:0000256" key="1">
    <source>
        <dbReference type="SAM" id="Phobius"/>
    </source>
</evidence>
<keyword evidence="1" id="KW-0472">Membrane</keyword>
<protein>
    <submittedName>
        <fullName evidence="2">Uncharacterized protein</fullName>
    </submittedName>
</protein>
<evidence type="ECO:0000313" key="3">
    <source>
        <dbReference type="Proteomes" id="UP000828251"/>
    </source>
</evidence>
<sequence>MRTCGLIGLTINSSVVKALHILHFCFLFLDFNFILASYSFGAFFLLPLFALDDFFLFVGCFSSDLHLHMREMAVKISSHNQYGNMVTSYLNGQNGKCHI</sequence>
<accession>A0A9D3WMN3</accession>
<dbReference type="Proteomes" id="UP000828251">
    <property type="component" value="Unassembled WGS sequence"/>
</dbReference>
<gene>
    <name evidence="2" type="ORF">J1N35_002741</name>
</gene>
<comment type="caution">
    <text evidence="2">The sequence shown here is derived from an EMBL/GenBank/DDBJ whole genome shotgun (WGS) entry which is preliminary data.</text>
</comment>
<keyword evidence="1" id="KW-1133">Transmembrane helix</keyword>
<dbReference type="EMBL" id="JAIQCV010000001">
    <property type="protein sequence ID" value="KAH1131363.1"/>
    <property type="molecule type" value="Genomic_DNA"/>
</dbReference>
<reference evidence="2 3" key="1">
    <citation type="journal article" date="2021" name="Plant Biotechnol. J.">
        <title>Multi-omics assisted identification of the key and species-specific regulatory components of drought-tolerant mechanisms in Gossypium stocksii.</title>
        <authorList>
            <person name="Yu D."/>
            <person name="Ke L."/>
            <person name="Zhang D."/>
            <person name="Wu Y."/>
            <person name="Sun Y."/>
            <person name="Mei J."/>
            <person name="Sun J."/>
            <person name="Sun Y."/>
        </authorList>
    </citation>
    <scope>NUCLEOTIDE SEQUENCE [LARGE SCALE GENOMIC DNA]</scope>
    <source>
        <strain evidence="3">cv. E1</strain>
        <tissue evidence="2">Leaf</tissue>
    </source>
</reference>
<organism evidence="2 3">
    <name type="scientific">Gossypium stocksii</name>
    <dbReference type="NCBI Taxonomy" id="47602"/>
    <lineage>
        <taxon>Eukaryota</taxon>
        <taxon>Viridiplantae</taxon>
        <taxon>Streptophyta</taxon>
        <taxon>Embryophyta</taxon>
        <taxon>Tracheophyta</taxon>
        <taxon>Spermatophyta</taxon>
        <taxon>Magnoliopsida</taxon>
        <taxon>eudicotyledons</taxon>
        <taxon>Gunneridae</taxon>
        <taxon>Pentapetalae</taxon>
        <taxon>rosids</taxon>
        <taxon>malvids</taxon>
        <taxon>Malvales</taxon>
        <taxon>Malvaceae</taxon>
        <taxon>Malvoideae</taxon>
        <taxon>Gossypium</taxon>
    </lineage>
</organism>
<keyword evidence="1" id="KW-0812">Transmembrane</keyword>
<evidence type="ECO:0000313" key="2">
    <source>
        <dbReference type="EMBL" id="KAH1131363.1"/>
    </source>
</evidence>
<feature type="transmembrane region" description="Helical" evidence="1">
    <location>
        <begin position="42"/>
        <end position="62"/>
    </location>
</feature>